<keyword evidence="1" id="KW-0677">Repeat</keyword>
<dbReference type="Proteomes" id="UP000663845">
    <property type="component" value="Unassembled WGS sequence"/>
</dbReference>
<sequence>MEKPRRSRRLYGGTVQNFVVAWLDENIDEENNTGCQNTISKLREVVNTVNTFTNMEECVTFITDSKAEKVFMISSGALGQTTIPMIHDMAQVSSIYIFYGNNTRHEQWTKQWPKIKGIFIDIQSICEALKKDVHKSDRNTISMSFMPMSVDTTTKSLDQLDQSFMYTQILKEILLTIDFQREHFETFITYCREQFIGNPADLRHVDTLENEYHRRTPIWWYTHQGFLFSMLNRALRIMDVDLIIKLGFFLSDLHQHITRLHSEQCGEQGHFDTFTVYRGQGLSQTDFIQLVKTQGGLLSFNSFLSTSLDRGVSLAFTESNGDDPYLIGILFQITVNSSSSLTPFANVRDIGYYRDEEEILFSMHSIFRIGQIRQIDDNDRLWQVKLTLTCDHDPQLHILTEQIRAETSPHEIGWKRLGQLLIKLGQFDKAQQVYDVLLIQTSDHQEKANIYHHLGMVKIGLAEYTEAIVYAEKSLEINQTSLPPNHIDLSASYYIIGLVRFEMGEYSKALSFHEKALKIRQKTLPSNHTDLANSHEHIGNVYYRMGEFSKALSYYEKALEIQEKTLPRNHPELATSYHNIGSMYYCMGEYSKALSYYAKALEIRQKTLPLNHPSVAASYNNIGLVYSNMNEYSKALSYHEKTLEIDQMSLPPNHPDLTTTYHNIGSMYYCMSEYSKALSYLERALEIMQKVFSENHPELAHVYNNIGLVYDGMNEYLKAYSYYSRAVEIGQRSLPENHARLQEWKRNLENVKKKL</sequence>
<evidence type="ECO:0000313" key="7">
    <source>
        <dbReference type="Proteomes" id="UP000663844"/>
    </source>
</evidence>
<dbReference type="Gene3D" id="1.25.40.10">
    <property type="entry name" value="Tetratricopeptide repeat domain"/>
    <property type="match status" value="2"/>
</dbReference>
<dbReference type="AlphaFoldDB" id="A0A818WWR3"/>
<dbReference type="Gene3D" id="3.90.176.10">
    <property type="entry name" value="Toxin ADP-ribosyltransferase, Chain A, domain 1"/>
    <property type="match status" value="1"/>
</dbReference>
<organism evidence="6 7">
    <name type="scientific">Adineta steineri</name>
    <dbReference type="NCBI Taxonomy" id="433720"/>
    <lineage>
        <taxon>Eukaryota</taxon>
        <taxon>Metazoa</taxon>
        <taxon>Spiralia</taxon>
        <taxon>Gnathifera</taxon>
        <taxon>Rotifera</taxon>
        <taxon>Eurotatoria</taxon>
        <taxon>Bdelloidea</taxon>
        <taxon>Adinetida</taxon>
        <taxon>Adinetidae</taxon>
        <taxon>Adineta</taxon>
    </lineage>
</organism>
<comment type="similarity">
    <text evidence="4">Belongs to the kinesin light chain family.</text>
</comment>
<comment type="caution">
    <text evidence="6">The sequence shown here is derived from an EMBL/GenBank/DDBJ whole genome shotgun (WGS) entry which is preliminary data.</text>
</comment>
<dbReference type="Pfam" id="PF13424">
    <property type="entry name" value="TPR_12"/>
    <property type="match status" value="3"/>
</dbReference>
<dbReference type="Proteomes" id="UP000663844">
    <property type="component" value="Unassembled WGS sequence"/>
</dbReference>
<evidence type="ECO:0000313" key="5">
    <source>
        <dbReference type="EMBL" id="CAF1386230.1"/>
    </source>
</evidence>
<keyword evidence="4" id="KW-0493">Microtubule</keyword>
<keyword evidence="2 3" id="KW-0802">TPR repeat</keyword>
<dbReference type="PROSITE" id="PS50005">
    <property type="entry name" value="TPR"/>
    <property type="match status" value="7"/>
</dbReference>
<dbReference type="EMBL" id="CAJNOG010000942">
    <property type="protein sequence ID" value="CAF1386230.1"/>
    <property type="molecule type" value="Genomic_DNA"/>
</dbReference>
<evidence type="ECO:0000313" key="6">
    <source>
        <dbReference type="EMBL" id="CAF3731753.1"/>
    </source>
</evidence>
<dbReference type="InterPro" id="IPR019734">
    <property type="entry name" value="TPR_rpt"/>
</dbReference>
<feature type="repeat" description="TPR" evidence="3">
    <location>
        <begin position="532"/>
        <end position="565"/>
    </location>
</feature>
<dbReference type="SUPFAM" id="SSF56399">
    <property type="entry name" value="ADP-ribosylation"/>
    <property type="match status" value="1"/>
</dbReference>
<keyword evidence="4" id="KW-0206">Cytoskeleton</keyword>
<comment type="subcellular location">
    <subcellularLocation>
        <location evidence="4">Cytoplasm</location>
        <location evidence="4">Cytoskeleton</location>
    </subcellularLocation>
</comment>
<feature type="repeat" description="TPR" evidence="3">
    <location>
        <begin position="700"/>
        <end position="733"/>
    </location>
</feature>
<feature type="repeat" description="TPR" evidence="3">
    <location>
        <begin position="574"/>
        <end position="607"/>
    </location>
</feature>
<name>A0A818WWR3_9BILA</name>
<dbReference type="SUPFAM" id="SSF81901">
    <property type="entry name" value="HCP-like"/>
    <property type="match status" value="1"/>
</dbReference>
<dbReference type="GO" id="GO:0005874">
    <property type="term" value="C:microtubule"/>
    <property type="evidence" value="ECO:0007669"/>
    <property type="project" value="UniProtKB-UniRule"/>
</dbReference>
<feature type="repeat" description="TPR" evidence="3">
    <location>
        <begin position="658"/>
        <end position="691"/>
    </location>
</feature>
<feature type="repeat" description="TPR" evidence="3">
    <location>
        <begin position="448"/>
        <end position="481"/>
    </location>
</feature>
<evidence type="ECO:0000256" key="4">
    <source>
        <dbReference type="RuleBase" id="RU367020"/>
    </source>
</evidence>
<protein>
    <recommendedName>
        <fullName evidence="4">Kinesin light chain</fullName>
    </recommendedName>
</protein>
<comment type="subunit">
    <text evidence="4">Oligomeric complex composed of two heavy chains and two light chains.</text>
</comment>
<dbReference type="EMBL" id="CAJOAZ010000899">
    <property type="protein sequence ID" value="CAF3731753.1"/>
    <property type="molecule type" value="Genomic_DNA"/>
</dbReference>
<dbReference type="PROSITE" id="PS50293">
    <property type="entry name" value="TPR_REGION"/>
    <property type="match status" value="4"/>
</dbReference>
<accession>A0A818WWR3</accession>
<dbReference type="SMART" id="SM00028">
    <property type="entry name" value="TPR"/>
    <property type="match status" value="8"/>
</dbReference>
<feature type="repeat" description="TPR" evidence="3">
    <location>
        <begin position="616"/>
        <end position="649"/>
    </location>
</feature>
<dbReference type="Pfam" id="PF13374">
    <property type="entry name" value="TPR_10"/>
    <property type="match status" value="1"/>
</dbReference>
<dbReference type="PRINTS" id="PR00381">
    <property type="entry name" value="KINESINLIGHT"/>
</dbReference>
<keyword evidence="4" id="KW-0963">Cytoplasm</keyword>
<evidence type="ECO:0000256" key="1">
    <source>
        <dbReference type="ARBA" id="ARBA00022737"/>
    </source>
</evidence>
<evidence type="ECO:0000256" key="3">
    <source>
        <dbReference type="PROSITE-ProRule" id="PRU00339"/>
    </source>
</evidence>
<gene>
    <name evidence="5" type="ORF">JYZ213_LOCUS36944</name>
    <name evidence="6" type="ORF">OXD698_LOCUS14321</name>
</gene>
<feature type="repeat" description="TPR" evidence="3">
    <location>
        <begin position="490"/>
        <end position="523"/>
    </location>
</feature>
<proteinExistence type="inferred from homology"/>
<dbReference type="PROSITE" id="PS51996">
    <property type="entry name" value="TR_MART"/>
    <property type="match status" value="1"/>
</dbReference>
<dbReference type="PANTHER" id="PTHR45641:SF1">
    <property type="entry name" value="AAA+ ATPASE DOMAIN-CONTAINING PROTEIN"/>
    <property type="match status" value="1"/>
</dbReference>
<dbReference type="InterPro" id="IPR011990">
    <property type="entry name" value="TPR-like_helical_dom_sf"/>
</dbReference>
<dbReference type="GO" id="GO:0005871">
    <property type="term" value="C:kinesin complex"/>
    <property type="evidence" value="ECO:0007669"/>
    <property type="project" value="UniProtKB-UniRule"/>
</dbReference>
<keyword evidence="4" id="KW-0505">Motor protein</keyword>
<dbReference type="PANTHER" id="PTHR45641">
    <property type="entry name" value="TETRATRICOPEPTIDE REPEAT PROTEIN (AFU_ORTHOLOGUE AFUA_6G03870)"/>
    <property type="match status" value="1"/>
</dbReference>
<reference evidence="6" key="1">
    <citation type="submission" date="2021-02" db="EMBL/GenBank/DDBJ databases">
        <authorList>
            <person name="Nowell W R."/>
        </authorList>
    </citation>
    <scope>NUCLEOTIDE SEQUENCE</scope>
</reference>
<evidence type="ECO:0000256" key="2">
    <source>
        <dbReference type="ARBA" id="ARBA00022803"/>
    </source>
</evidence>
<comment type="function">
    <text evidence="4">Kinesin is a microtubule-associated force-producing protein that play a role in organelle transport.</text>
</comment>